<feature type="transmembrane region" description="Helical" evidence="14">
    <location>
        <begin position="1055"/>
        <end position="1073"/>
    </location>
</feature>
<evidence type="ECO:0000256" key="6">
    <source>
        <dbReference type="ARBA" id="ARBA00022692"/>
    </source>
</evidence>
<sequence>MQEAEELDTCRICSTPGEPDQPLFHPCKCSGTIRYIHQDCLTTWLSHSKKKTCDVCKHPYSFTKVYAADMPDKLPPLLLVRRLAQQALFGVLFGLRAIMITIVWLAILPWITIWTWRLYFTMGESTAWWISGRDLQPSSSSGGLVSLAVSNETVSLWTNSTVLHRLMTRPFWQSLSADIFAGQIIASLIVLIFVAVFLLREWISQNARPGVFEEEDLVVPPPMNAPVLEPIPAVQNLVEPDGRFNPNPAAPFPMGRDFAGREEARRQARFMRPRRGGMMQNGQLERLPRRQNNLERGQPLRALPVPFPQYPPTEPLPLLPPSSPQISDGKEPSALTGKGKARHQEDLDEDGFTGSPRRTRRKLDSHDQDGVGGLPSQDFSNSTATSSDTSPGAPPTTFEFTFRAPRPINGSAYEDHDLPSEQTSHAESRGPPHPETITSEPALSEGYSFHAELVHDGLPGSELSSYAHPGSVHRDLLGASVREEVLADAARGLSAEASKQKLHVNATAPIELGKYAFEPSSSEPYIPNRTPSPQHELVSSSALAEGLTSSPGIATYVPPEQLEAGPSSAAGGRVDHGNLARQEMQDELDHYFREPADPNDALEIPHPRPDLDGLHRPVVPVEDDDEDDDGDGELEAEDLEEDEDEDEDEFGNFNIVNRPGVQPQQAQLQAAAEQINDGADDLEAGVEDDMEGALEAIGLRGPLFGVVQNAVLMVLVLNTAMGFGIWLPFTLGKTTALLSLDPPRAFHILHLPIRAMRVITDPVVDFVTFLLSRSVPPLLYMTLDLLFRCLLLLEWLRSPPEEPSPGLSGQIEKFFERNSALARFLESYFADFGRDIRLATEQARQSWAHLALGHGTPERTFAICLGYTVITICLAFYLNVFTVGNARSAGRAVRNAVRQQLLVVKVAMFIIIELVIFPLGCGIMLDACTIWVFPEASFASRVSFFAQAPLTAMFYHWVAGTMFMYQFAILLAGCRSIMRPGAMWFIKDPQDQNFHPIRDILDRPTLTQFRKLLISAFMYSMVVACGVGSLAILLFIGSKSIFPIRWKTREPLSDVPIDLLFLQIVLPYTMRHLRPRKVLHDTSIYIWRYLASKLRLTSYMFGDRPADQEVTVRYRTWIAYFMKSTNDVITEHDGTFRRVPASDNIALPRDMRATAEVFENGFPANEEARDLIRQQNNEAAKAKRDIKADYTVVYFPPRFRARILTFVAAVWTIVAIAVAVCIALPVQIGRRFFALFTASELHDGYSFLVGFYLLWACYAVSQASERMNKRRQRINGPKPGFIVFFAKRSLLWLSKIAYMVVMFGIVIPTLLGLVVDVYVILPIRLTLNPTMVPNIRIVDMWSLGLIYGKIAIRLRRRIQLPDRIARALQTLLNNGWSNPDPQQATKDLIFPLVAGLTGMLVLPAGFVYFLREVVGLPIGTKFLFVHAYPGIFAAAGLARMCVSVMGLLSTWSQAIRDKEFLVEMRLQNHEPVQPVIDHQSTGLVLGSVNEVSIVPVHWGNPPYVLKFSVEVSEHAVVCLPRGSEAEASEAVWRVSYPASSRGPWLGRGRL</sequence>
<proteinExistence type="predicted"/>
<dbReference type="PANTHER" id="PTHR13145">
    <property type="entry name" value="SSM4 PROTEIN"/>
    <property type="match status" value="1"/>
</dbReference>
<dbReference type="GO" id="GO:0036503">
    <property type="term" value="P:ERAD pathway"/>
    <property type="evidence" value="ECO:0007669"/>
    <property type="project" value="TreeGrafter"/>
</dbReference>
<dbReference type="PROSITE" id="PS51292">
    <property type="entry name" value="ZF_RING_CH"/>
    <property type="match status" value="1"/>
</dbReference>
<keyword evidence="5" id="KW-0808">Transferase</keyword>
<evidence type="ECO:0000313" key="16">
    <source>
        <dbReference type="EMBL" id="KIK17739.1"/>
    </source>
</evidence>
<reference evidence="17" key="2">
    <citation type="submission" date="2015-01" db="EMBL/GenBank/DDBJ databases">
        <title>Evolutionary Origins and Diversification of the Mycorrhizal Mutualists.</title>
        <authorList>
            <consortium name="DOE Joint Genome Institute"/>
            <consortium name="Mycorrhizal Genomics Consortium"/>
            <person name="Kohler A."/>
            <person name="Kuo A."/>
            <person name="Nagy L.G."/>
            <person name="Floudas D."/>
            <person name="Copeland A."/>
            <person name="Barry K.W."/>
            <person name="Cichocki N."/>
            <person name="Veneault-Fourrey C."/>
            <person name="LaButti K."/>
            <person name="Lindquist E.A."/>
            <person name="Lipzen A."/>
            <person name="Lundell T."/>
            <person name="Morin E."/>
            <person name="Murat C."/>
            <person name="Riley R."/>
            <person name="Ohm R."/>
            <person name="Sun H."/>
            <person name="Tunlid A."/>
            <person name="Henrissat B."/>
            <person name="Grigoriev I.V."/>
            <person name="Hibbett D.S."/>
            <person name="Martin F."/>
        </authorList>
    </citation>
    <scope>NUCLEOTIDE SEQUENCE [LARGE SCALE GENOMIC DNA]</scope>
    <source>
        <strain evidence="17">441</strain>
    </source>
</reference>
<feature type="domain" description="RING-CH-type" evidence="15">
    <location>
        <begin position="2"/>
        <end position="63"/>
    </location>
</feature>
<evidence type="ECO:0000256" key="13">
    <source>
        <dbReference type="SAM" id="MobiDB-lite"/>
    </source>
</evidence>
<evidence type="ECO:0000256" key="11">
    <source>
        <dbReference type="ARBA" id="ARBA00022989"/>
    </source>
</evidence>
<dbReference type="Proteomes" id="UP000054018">
    <property type="component" value="Unassembled WGS sequence"/>
</dbReference>
<organism evidence="16 17">
    <name type="scientific">Pisolithus microcarpus 441</name>
    <dbReference type="NCBI Taxonomy" id="765257"/>
    <lineage>
        <taxon>Eukaryota</taxon>
        <taxon>Fungi</taxon>
        <taxon>Dikarya</taxon>
        <taxon>Basidiomycota</taxon>
        <taxon>Agaricomycotina</taxon>
        <taxon>Agaricomycetes</taxon>
        <taxon>Agaricomycetidae</taxon>
        <taxon>Boletales</taxon>
        <taxon>Sclerodermatineae</taxon>
        <taxon>Pisolithaceae</taxon>
        <taxon>Pisolithus</taxon>
    </lineage>
</organism>
<feature type="transmembrane region" description="Helical" evidence="14">
    <location>
        <begin position="1333"/>
        <end position="1352"/>
    </location>
</feature>
<evidence type="ECO:0000256" key="8">
    <source>
        <dbReference type="ARBA" id="ARBA00022771"/>
    </source>
</evidence>
<dbReference type="GO" id="GO:0008270">
    <property type="term" value="F:zinc ion binding"/>
    <property type="evidence" value="ECO:0007669"/>
    <property type="project" value="UniProtKB-KW"/>
</dbReference>
<dbReference type="SUPFAM" id="SSF57850">
    <property type="entry name" value="RING/U-box"/>
    <property type="match status" value="1"/>
</dbReference>
<keyword evidence="10" id="KW-0862">Zinc</keyword>
<dbReference type="EC" id="2.3.2.27" evidence="4"/>
<keyword evidence="8" id="KW-0863">Zinc-finger</keyword>
<protein>
    <recommendedName>
        <fullName evidence="4">RING-type E3 ubiquitin transferase</fullName>
        <ecNumber evidence="4">2.3.2.27</ecNumber>
    </recommendedName>
</protein>
<keyword evidence="17" id="KW-1185">Reference proteome</keyword>
<feature type="compositionally biased region" description="Polar residues" evidence="13">
    <location>
        <begin position="519"/>
        <end position="552"/>
    </location>
</feature>
<dbReference type="Pfam" id="PF12906">
    <property type="entry name" value="RINGv"/>
    <property type="match status" value="1"/>
</dbReference>
<feature type="transmembrane region" description="Helical" evidence="14">
    <location>
        <begin position="1012"/>
        <end position="1035"/>
    </location>
</feature>
<feature type="region of interest" description="Disordered" evidence="13">
    <location>
        <begin position="301"/>
        <end position="447"/>
    </location>
</feature>
<dbReference type="FunFam" id="3.30.40.10:FF:000287">
    <property type="entry name" value="RING finger membrane protein"/>
    <property type="match status" value="1"/>
</dbReference>
<evidence type="ECO:0000256" key="1">
    <source>
        <dbReference type="ARBA" id="ARBA00000900"/>
    </source>
</evidence>
<evidence type="ECO:0000256" key="4">
    <source>
        <dbReference type="ARBA" id="ARBA00012483"/>
    </source>
</evidence>
<evidence type="ECO:0000256" key="12">
    <source>
        <dbReference type="ARBA" id="ARBA00023136"/>
    </source>
</evidence>
<accession>A0A0C9YUI3</accession>
<name>A0A0C9YUI3_9AGAM</name>
<feature type="compositionally biased region" description="Acidic residues" evidence="13">
    <location>
        <begin position="621"/>
        <end position="650"/>
    </location>
</feature>
<evidence type="ECO:0000313" key="17">
    <source>
        <dbReference type="Proteomes" id="UP000054018"/>
    </source>
</evidence>
<feature type="transmembrane region" description="Helical" evidence="14">
    <location>
        <begin position="860"/>
        <end position="881"/>
    </location>
</feature>
<dbReference type="InterPro" id="IPR011016">
    <property type="entry name" value="Znf_RING-CH"/>
</dbReference>
<feature type="compositionally biased region" description="Basic and acidic residues" evidence="13">
    <location>
        <begin position="603"/>
        <end position="615"/>
    </location>
</feature>
<dbReference type="STRING" id="765257.A0A0C9YUI3"/>
<reference evidence="16 17" key="1">
    <citation type="submission" date="2014-04" db="EMBL/GenBank/DDBJ databases">
        <authorList>
            <consortium name="DOE Joint Genome Institute"/>
            <person name="Kuo A."/>
            <person name="Kohler A."/>
            <person name="Costa M.D."/>
            <person name="Nagy L.G."/>
            <person name="Floudas D."/>
            <person name="Copeland A."/>
            <person name="Barry K.W."/>
            <person name="Cichocki N."/>
            <person name="Veneault-Fourrey C."/>
            <person name="LaButti K."/>
            <person name="Lindquist E.A."/>
            <person name="Lipzen A."/>
            <person name="Lundell T."/>
            <person name="Morin E."/>
            <person name="Murat C."/>
            <person name="Sun H."/>
            <person name="Tunlid A."/>
            <person name="Henrissat B."/>
            <person name="Grigoriev I.V."/>
            <person name="Hibbett D.S."/>
            <person name="Martin F."/>
            <person name="Nordberg H.P."/>
            <person name="Cantor M.N."/>
            <person name="Hua S.X."/>
        </authorList>
    </citation>
    <scope>NUCLEOTIDE SEQUENCE [LARGE SCALE GENOMIC DNA]</scope>
    <source>
        <strain evidence="16 17">441</strain>
    </source>
</reference>
<feature type="transmembrane region" description="Helical" evidence="14">
    <location>
        <begin position="179"/>
        <end position="199"/>
    </location>
</feature>
<feature type="transmembrane region" description="Helical" evidence="14">
    <location>
        <begin position="1245"/>
        <end position="1263"/>
    </location>
</feature>
<feature type="transmembrane region" description="Helical" evidence="14">
    <location>
        <begin position="1388"/>
        <end position="1410"/>
    </location>
</feature>
<keyword evidence="12 14" id="KW-0472">Membrane</keyword>
<comment type="pathway">
    <text evidence="3">Protein modification; protein ubiquitination.</text>
</comment>
<feature type="transmembrane region" description="Helical" evidence="14">
    <location>
        <begin position="1296"/>
        <end position="1321"/>
    </location>
</feature>
<feature type="region of interest" description="Disordered" evidence="13">
    <location>
        <begin position="591"/>
        <end position="652"/>
    </location>
</feature>
<comment type="catalytic activity">
    <reaction evidence="1">
        <text>S-ubiquitinyl-[E2 ubiquitin-conjugating enzyme]-L-cysteine + [acceptor protein]-L-lysine = [E2 ubiquitin-conjugating enzyme]-L-cysteine + N(6)-ubiquitinyl-[acceptor protein]-L-lysine.</text>
        <dbReference type="EC" id="2.3.2.27"/>
    </reaction>
</comment>
<feature type="region of interest" description="Disordered" evidence="13">
    <location>
        <begin position="269"/>
        <end position="289"/>
    </location>
</feature>
<evidence type="ECO:0000259" key="15">
    <source>
        <dbReference type="PROSITE" id="PS51292"/>
    </source>
</evidence>
<keyword evidence="6 14" id="KW-0812">Transmembrane</keyword>
<feature type="transmembrane region" description="Helical" evidence="14">
    <location>
        <begin position="710"/>
        <end position="731"/>
    </location>
</feature>
<feature type="transmembrane region" description="Helical" evidence="14">
    <location>
        <begin position="87"/>
        <end position="111"/>
    </location>
</feature>
<dbReference type="InterPro" id="IPR013083">
    <property type="entry name" value="Znf_RING/FYVE/PHD"/>
</dbReference>
<feature type="transmembrane region" description="Helical" evidence="14">
    <location>
        <begin position="902"/>
        <end position="933"/>
    </location>
</feature>
<dbReference type="EMBL" id="KN833821">
    <property type="protein sequence ID" value="KIK17739.1"/>
    <property type="molecule type" value="Genomic_DNA"/>
</dbReference>
<dbReference type="GO" id="GO:0005789">
    <property type="term" value="C:endoplasmic reticulum membrane"/>
    <property type="evidence" value="ECO:0007669"/>
    <property type="project" value="TreeGrafter"/>
</dbReference>
<comment type="subcellular location">
    <subcellularLocation>
        <location evidence="2">Membrane</location>
        <topology evidence="2">Multi-pass membrane protein</topology>
    </subcellularLocation>
</comment>
<feature type="transmembrane region" description="Helical" evidence="14">
    <location>
        <begin position="953"/>
        <end position="974"/>
    </location>
</feature>
<feature type="region of interest" description="Disordered" evidence="13">
    <location>
        <begin position="518"/>
        <end position="574"/>
    </location>
</feature>
<dbReference type="CDD" id="cd16702">
    <property type="entry name" value="RING_CH-C4HC3_MARCH6"/>
    <property type="match status" value="1"/>
</dbReference>
<keyword evidence="7" id="KW-0479">Metal-binding</keyword>
<dbReference type="PANTHER" id="PTHR13145:SF0">
    <property type="entry name" value="E3 UBIQUITIN-PROTEIN LIGASE MARCHF6"/>
    <property type="match status" value="1"/>
</dbReference>
<evidence type="ECO:0000256" key="3">
    <source>
        <dbReference type="ARBA" id="ARBA00004906"/>
    </source>
</evidence>
<keyword evidence="9" id="KW-0833">Ubl conjugation pathway</keyword>
<feature type="compositionally biased region" description="Basic and acidic residues" evidence="13">
    <location>
        <begin position="413"/>
        <end position="432"/>
    </location>
</feature>
<dbReference type="GO" id="GO:0061630">
    <property type="term" value="F:ubiquitin protein ligase activity"/>
    <property type="evidence" value="ECO:0007669"/>
    <property type="project" value="UniProtKB-EC"/>
</dbReference>
<dbReference type="Pfam" id="PF23113">
    <property type="entry name" value="MARCHF6_C"/>
    <property type="match status" value="1"/>
</dbReference>
<evidence type="ECO:0000256" key="9">
    <source>
        <dbReference type="ARBA" id="ARBA00022786"/>
    </source>
</evidence>
<dbReference type="Gene3D" id="3.30.40.10">
    <property type="entry name" value="Zinc/RING finger domain, C3HC4 (zinc finger)"/>
    <property type="match status" value="1"/>
</dbReference>
<dbReference type="InterPro" id="IPR056521">
    <property type="entry name" value="MARCHF6-like_C"/>
</dbReference>
<dbReference type="OrthoDB" id="264354at2759"/>
<feature type="transmembrane region" description="Helical" evidence="14">
    <location>
        <begin position="1430"/>
        <end position="1451"/>
    </location>
</feature>
<feature type="compositionally biased region" description="Polar residues" evidence="13">
    <location>
        <begin position="377"/>
        <end position="390"/>
    </location>
</feature>
<keyword evidence="11 14" id="KW-1133">Transmembrane helix</keyword>
<evidence type="ECO:0000256" key="2">
    <source>
        <dbReference type="ARBA" id="ARBA00004141"/>
    </source>
</evidence>
<evidence type="ECO:0000256" key="5">
    <source>
        <dbReference type="ARBA" id="ARBA00022679"/>
    </source>
</evidence>
<dbReference type="HOGENOM" id="CLU_001266_1_0_1"/>
<feature type="compositionally biased region" description="Pro residues" evidence="13">
    <location>
        <begin position="305"/>
        <end position="323"/>
    </location>
</feature>
<evidence type="ECO:0000256" key="14">
    <source>
        <dbReference type="SAM" id="Phobius"/>
    </source>
</evidence>
<evidence type="ECO:0000256" key="7">
    <source>
        <dbReference type="ARBA" id="ARBA00022723"/>
    </source>
</evidence>
<feature type="transmembrane region" description="Helical" evidence="14">
    <location>
        <begin position="1203"/>
        <end position="1225"/>
    </location>
</feature>
<dbReference type="SMART" id="SM00744">
    <property type="entry name" value="RINGv"/>
    <property type="match status" value="1"/>
</dbReference>
<evidence type="ECO:0000256" key="10">
    <source>
        <dbReference type="ARBA" id="ARBA00022833"/>
    </source>
</evidence>
<gene>
    <name evidence="16" type="ORF">PISMIDRAFT_30654</name>
</gene>